<dbReference type="OrthoDB" id="7951450at2"/>
<reference evidence="1 2" key="1">
    <citation type="submission" date="2018-09" db="EMBL/GenBank/DDBJ databases">
        <title>Gemmobacter lutimaris sp. nov., a marine bacterium isolated from tidal flat.</title>
        <authorList>
            <person name="Lee D.W."/>
            <person name="Yoo Y."/>
            <person name="Kim J.-J."/>
            <person name="Kim B.S."/>
        </authorList>
    </citation>
    <scope>NUCLEOTIDE SEQUENCE [LARGE SCALE GENOMIC DNA]</scope>
    <source>
        <strain evidence="1 2">YJ-T1-11</strain>
    </source>
</reference>
<dbReference type="Proteomes" id="UP000266649">
    <property type="component" value="Unassembled WGS sequence"/>
</dbReference>
<evidence type="ECO:0000313" key="2">
    <source>
        <dbReference type="Proteomes" id="UP000266649"/>
    </source>
</evidence>
<name>A0A398BME6_9RHOB</name>
<comment type="caution">
    <text evidence="1">The sequence shown here is derived from an EMBL/GenBank/DDBJ whole genome shotgun (WGS) entry which is preliminary data.</text>
</comment>
<accession>A0A398BME6</accession>
<gene>
    <name evidence="1" type="ORF">D2N39_11630</name>
</gene>
<proteinExistence type="predicted"/>
<evidence type="ECO:0000313" key="1">
    <source>
        <dbReference type="EMBL" id="RID91879.1"/>
    </source>
</evidence>
<dbReference type="AlphaFoldDB" id="A0A398BME6"/>
<dbReference type="EMBL" id="QXXQ01000005">
    <property type="protein sequence ID" value="RID91879.1"/>
    <property type="molecule type" value="Genomic_DNA"/>
</dbReference>
<dbReference type="RefSeq" id="WP_119134940.1">
    <property type="nucleotide sequence ID" value="NZ_QXXQ01000005.1"/>
</dbReference>
<sequence length="499" mass="51245">MARQFPGLGLTGAWLESEDGWGDAMNANLRTVSILSALSVNGVVDEAELPGAPTDGMIYIVLDGADAMKVWARDNGVWVKLSAPPGITAWETPTNTLWRFSGAAWSVQATDLPAFGEPQAGMVLRITETGDALEWVPANPEIPAYGAGQLGQFLSVTGDGTELAWASLTGLPSYGAPQIGQVLRVNATGDATEWFTLEAELPSYGVPEAGQVLKVNATGDGVEWGVDGTGDTLPSYSVSEAGRVLKVNGTGDATEWGVDGTGDTLPSYSAAQAGNVLKVNATGDATEWATDETGGGGTTLPGYAGNTGKVLKVNATEDGVEWATDETGGGTSLPSFVGNTGKHLAVNATEDAVEWVDPPEALPTYGAPDAAKRLAVNGAGDGLVWVDPPTSAALIATAMSTATAHTITASDLGQLMHYNTSTSTTITVPADATENLPTGFSVMVRQHSTGGVTFVAGSGATLQVPADFNAATRAVGSVVTLVKIWSDLWVIFGDLEASV</sequence>
<keyword evidence="2" id="KW-1185">Reference proteome</keyword>
<protein>
    <submittedName>
        <fullName evidence="1">DUF2793 domain-containing protein</fullName>
    </submittedName>
</protein>
<organism evidence="1 2">
    <name type="scientific">Gemmobacter lutimaris</name>
    <dbReference type="NCBI Taxonomy" id="2306023"/>
    <lineage>
        <taxon>Bacteria</taxon>
        <taxon>Pseudomonadati</taxon>
        <taxon>Pseudomonadota</taxon>
        <taxon>Alphaproteobacteria</taxon>
        <taxon>Rhodobacterales</taxon>
        <taxon>Paracoccaceae</taxon>
        <taxon>Gemmobacter</taxon>
    </lineage>
</organism>